<keyword evidence="1" id="KW-0812">Transmembrane</keyword>
<keyword evidence="3" id="KW-1185">Reference proteome</keyword>
<dbReference type="PANTHER" id="PTHR15887:SF1">
    <property type="entry name" value="TRANSMEMBRANE PROTEIN 69"/>
    <property type="match status" value="1"/>
</dbReference>
<feature type="transmembrane region" description="Helical" evidence="1">
    <location>
        <begin position="117"/>
        <end position="135"/>
    </location>
</feature>
<dbReference type="Pfam" id="PF11911">
    <property type="entry name" value="DUF3429"/>
    <property type="match status" value="1"/>
</dbReference>
<evidence type="ECO:0000256" key="1">
    <source>
        <dbReference type="SAM" id="Phobius"/>
    </source>
</evidence>
<feature type="transmembrane region" description="Helical" evidence="1">
    <location>
        <begin position="7"/>
        <end position="29"/>
    </location>
</feature>
<organism evidence="2 3">
    <name type="scientific">Planctobacterium marinum</name>
    <dbReference type="NCBI Taxonomy" id="1631968"/>
    <lineage>
        <taxon>Bacteria</taxon>
        <taxon>Pseudomonadati</taxon>
        <taxon>Pseudomonadota</taxon>
        <taxon>Gammaproteobacteria</taxon>
        <taxon>Alteromonadales</taxon>
        <taxon>Alteromonadaceae</taxon>
        <taxon>Planctobacterium</taxon>
    </lineage>
</organism>
<accession>A0AA48KPU5</accession>
<name>A0AA48KPU5_9ALTE</name>
<feature type="transmembrane region" description="Helical" evidence="1">
    <location>
        <begin position="35"/>
        <end position="55"/>
    </location>
</feature>
<feature type="transmembrane region" description="Helical" evidence="1">
    <location>
        <begin position="67"/>
        <end position="83"/>
    </location>
</feature>
<dbReference type="EMBL" id="AP027272">
    <property type="protein sequence ID" value="BDX07036.1"/>
    <property type="molecule type" value="Genomic_DNA"/>
</dbReference>
<keyword evidence="1" id="KW-0472">Membrane</keyword>
<dbReference type="Proteomes" id="UP001333710">
    <property type="component" value="Chromosome"/>
</dbReference>
<protein>
    <recommendedName>
        <fullName evidence="4">DUF3429 domain-containing protein</fullName>
    </recommendedName>
</protein>
<gene>
    <name evidence="2" type="ORF">MACH26_25570</name>
</gene>
<dbReference type="RefSeq" id="WP_338293026.1">
    <property type="nucleotide sequence ID" value="NZ_AP027272.1"/>
</dbReference>
<dbReference type="PANTHER" id="PTHR15887">
    <property type="entry name" value="TRANSMEMBRANE PROTEIN 69"/>
    <property type="match status" value="1"/>
</dbReference>
<feature type="transmembrane region" description="Helical" evidence="1">
    <location>
        <begin position="89"/>
        <end position="105"/>
    </location>
</feature>
<evidence type="ECO:0000313" key="3">
    <source>
        <dbReference type="Proteomes" id="UP001333710"/>
    </source>
</evidence>
<proteinExistence type="predicted"/>
<keyword evidence="1" id="KW-1133">Transmembrane helix</keyword>
<reference evidence="2" key="1">
    <citation type="submission" date="2023-01" db="EMBL/GenBank/DDBJ databases">
        <title>Complete genome sequence of Planctobacterium marinum strain Dej080120_11.</title>
        <authorList>
            <person name="Ueki S."/>
            <person name="Maruyama F."/>
        </authorList>
    </citation>
    <scope>NUCLEOTIDE SEQUENCE</scope>
    <source>
        <strain evidence="2">Dej080120_11</strain>
    </source>
</reference>
<evidence type="ECO:0000313" key="2">
    <source>
        <dbReference type="EMBL" id="BDX07036.1"/>
    </source>
</evidence>
<evidence type="ECO:0008006" key="4">
    <source>
        <dbReference type="Google" id="ProtNLM"/>
    </source>
</evidence>
<dbReference type="KEGG" id="pmaw:MACH26_25570"/>
<sequence length="136" mass="15205">MMTKHMNFLGAAGLIPFAGLPLLVLMQLVSVYEGVAWFTIYSALILSFLGGIHWYDALNRTSSVSQLYIAMLPSITAFTVLLFTQGATTLILLKVSFLALLFYDFRQLQMNAHYLRLRTLLTGVVIGCHIAMLWLS</sequence>
<dbReference type="AlphaFoldDB" id="A0AA48KPU5"/>
<dbReference type="InterPro" id="IPR021836">
    <property type="entry name" value="DUF3429"/>
</dbReference>